<accession>A0A1V5MK75</accession>
<feature type="transmembrane region" description="Helical" evidence="1">
    <location>
        <begin position="135"/>
        <end position="153"/>
    </location>
</feature>
<name>A0A1V5MK75_UNCT6</name>
<sequence>MNPEVRLPLLLLLFGHVVADYLCQPRSLTFLKRRRPVFLLLHGLVVLAWLWPLAILYPGRAVLLLLTAVAASHLAIDAVKIGLERRCCFQRREKRLANVIDQGLHFLALAAAWWLGFRGRLWPAALPRTPVLLNSLLVLVIILIGVKAGFGFLETGREDDHNLTTGHD</sequence>
<evidence type="ECO:0000256" key="1">
    <source>
        <dbReference type="SAM" id="Phobius"/>
    </source>
</evidence>
<feature type="transmembrane region" description="Helical" evidence="1">
    <location>
        <begin position="95"/>
        <end position="115"/>
    </location>
</feature>
<comment type="caution">
    <text evidence="2">The sequence shown here is derived from an EMBL/GenBank/DDBJ whole genome shotgun (WGS) entry which is preliminary data.</text>
</comment>
<gene>
    <name evidence="2" type="ORF">BWY73_00378</name>
</gene>
<dbReference type="EMBL" id="MWAK01000030">
    <property type="protein sequence ID" value="OPZ93320.1"/>
    <property type="molecule type" value="Genomic_DNA"/>
</dbReference>
<organism evidence="2">
    <name type="scientific">candidate division TA06 bacterium ADurb.Bin417</name>
    <dbReference type="NCBI Taxonomy" id="1852828"/>
    <lineage>
        <taxon>Bacteria</taxon>
        <taxon>Bacteria division TA06</taxon>
    </lineage>
</organism>
<dbReference type="Pfam" id="PF11750">
    <property type="entry name" value="DUF3307"/>
    <property type="match status" value="1"/>
</dbReference>
<dbReference type="Proteomes" id="UP000485484">
    <property type="component" value="Unassembled WGS sequence"/>
</dbReference>
<evidence type="ECO:0000313" key="2">
    <source>
        <dbReference type="EMBL" id="OPZ93320.1"/>
    </source>
</evidence>
<reference evidence="2" key="1">
    <citation type="submission" date="2017-02" db="EMBL/GenBank/DDBJ databases">
        <title>Delving into the versatile metabolic prowess of the omnipresent phylum Bacteroidetes.</title>
        <authorList>
            <person name="Nobu M.K."/>
            <person name="Mei R."/>
            <person name="Narihiro T."/>
            <person name="Kuroda K."/>
            <person name="Liu W.-T."/>
        </authorList>
    </citation>
    <scope>NUCLEOTIDE SEQUENCE</scope>
    <source>
        <strain evidence="2">ADurb.Bin417</strain>
    </source>
</reference>
<keyword evidence="1" id="KW-0812">Transmembrane</keyword>
<feature type="transmembrane region" description="Helical" evidence="1">
    <location>
        <begin position="61"/>
        <end position="83"/>
    </location>
</feature>
<keyword evidence="1" id="KW-0472">Membrane</keyword>
<keyword evidence="1" id="KW-1133">Transmembrane helix</keyword>
<feature type="transmembrane region" description="Helical" evidence="1">
    <location>
        <begin position="35"/>
        <end position="55"/>
    </location>
</feature>
<evidence type="ECO:0008006" key="3">
    <source>
        <dbReference type="Google" id="ProtNLM"/>
    </source>
</evidence>
<protein>
    <recommendedName>
        <fullName evidence="3">DUF3307 domain-containing protein</fullName>
    </recommendedName>
</protein>
<dbReference type="InterPro" id="IPR021737">
    <property type="entry name" value="Phage_phiKZ_Orf197"/>
</dbReference>
<dbReference type="AlphaFoldDB" id="A0A1V5MK75"/>
<proteinExistence type="predicted"/>